<dbReference type="InterPro" id="IPR000335">
    <property type="entry name" value="Bleomycin-R"/>
</dbReference>
<accession>A0A3P1T3M9</accession>
<keyword evidence="3" id="KW-0046">Antibiotic resistance</keyword>
<comment type="similarity">
    <text evidence="1">Belongs to the bleomycin resistance protein family.</text>
</comment>
<dbReference type="Pfam" id="PF00903">
    <property type="entry name" value="Glyoxalase"/>
    <property type="match status" value="1"/>
</dbReference>
<dbReference type="PROSITE" id="PS51819">
    <property type="entry name" value="VOC"/>
    <property type="match status" value="1"/>
</dbReference>
<protein>
    <recommendedName>
        <fullName evidence="2">Bleomycin resistance protein</fullName>
    </recommendedName>
</protein>
<proteinExistence type="inferred from homology"/>
<evidence type="ECO:0000313" key="5">
    <source>
        <dbReference type="EMBL" id="RRD03898.1"/>
    </source>
</evidence>
<reference evidence="5 6" key="1">
    <citation type="submission" date="2018-11" db="EMBL/GenBank/DDBJ databases">
        <title>Genomes From Bacteria Associated with the Canine Oral Cavity: a Test Case for Automated Genome-Based Taxonomic Assignment.</title>
        <authorList>
            <person name="Coil D.A."/>
            <person name="Jospin G."/>
            <person name="Darling A.E."/>
            <person name="Wallis C."/>
            <person name="Davis I.J."/>
            <person name="Harris S."/>
            <person name="Eisen J.A."/>
            <person name="Holcombe L.J."/>
            <person name="O'Flynn C."/>
        </authorList>
    </citation>
    <scope>NUCLEOTIDE SEQUENCE [LARGE SCALE GENOMIC DNA]</scope>
    <source>
        <strain evidence="5 6">OH887_COT-365</strain>
    </source>
</reference>
<dbReference type="InterPro" id="IPR037523">
    <property type="entry name" value="VOC_core"/>
</dbReference>
<dbReference type="AlphaFoldDB" id="A0A3P1T3M9"/>
<dbReference type="InterPro" id="IPR029068">
    <property type="entry name" value="Glyas_Bleomycin-R_OHBP_Dase"/>
</dbReference>
<dbReference type="Gene3D" id="3.10.180.10">
    <property type="entry name" value="2,3-Dihydroxybiphenyl 1,2-Dioxygenase, domain 1"/>
    <property type="match status" value="1"/>
</dbReference>
<dbReference type="InterPro" id="IPR004360">
    <property type="entry name" value="Glyas_Fos-R_dOase_dom"/>
</dbReference>
<evidence type="ECO:0000256" key="1">
    <source>
        <dbReference type="ARBA" id="ARBA00011051"/>
    </source>
</evidence>
<dbReference type="Proteomes" id="UP000280819">
    <property type="component" value="Unassembled WGS sequence"/>
</dbReference>
<dbReference type="CDD" id="cd08349">
    <property type="entry name" value="BLMA_like"/>
    <property type="match status" value="1"/>
</dbReference>
<comment type="caution">
    <text evidence="5">The sequence shown here is derived from an EMBL/GenBank/DDBJ whole genome shotgun (WGS) entry which is preliminary data.</text>
</comment>
<evidence type="ECO:0000313" key="6">
    <source>
        <dbReference type="Proteomes" id="UP000280819"/>
    </source>
</evidence>
<feature type="domain" description="VOC" evidence="4">
    <location>
        <begin position="5"/>
        <end position="134"/>
    </location>
</feature>
<name>A0A3P1T3M9_9ACTN</name>
<sequence>MAEEQGLIPELTVTDCSTSVWFWCELLGFEVFHDRPEDGFAHLVLGTAHIMLDQADLGRTWRTGSFDPPLGRGINLQIVVPDIAVQLGTLHEAGWPLFMDPEEKWYRISSTEEVGVRQFLVQDPDGYLVRMQMSLGHRPGPSHH</sequence>
<evidence type="ECO:0000256" key="2">
    <source>
        <dbReference type="ARBA" id="ARBA00021572"/>
    </source>
</evidence>
<dbReference type="SUPFAM" id="SSF54593">
    <property type="entry name" value="Glyoxalase/Bleomycin resistance protein/Dihydroxybiphenyl dioxygenase"/>
    <property type="match status" value="1"/>
</dbReference>
<dbReference type="EMBL" id="RQZG01000015">
    <property type="protein sequence ID" value="RRD03898.1"/>
    <property type="molecule type" value="Genomic_DNA"/>
</dbReference>
<organism evidence="5 6">
    <name type="scientific">Arachnia propionica</name>
    <dbReference type="NCBI Taxonomy" id="1750"/>
    <lineage>
        <taxon>Bacteria</taxon>
        <taxon>Bacillati</taxon>
        <taxon>Actinomycetota</taxon>
        <taxon>Actinomycetes</taxon>
        <taxon>Propionibacteriales</taxon>
        <taxon>Propionibacteriaceae</taxon>
        <taxon>Arachnia</taxon>
    </lineage>
</organism>
<dbReference type="GO" id="GO:0046677">
    <property type="term" value="P:response to antibiotic"/>
    <property type="evidence" value="ECO:0007669"/>
    <property type="project" value="UniProtKB-KW"/>
</dbReference>
<evidence type="ECO:0000256" key="3">
    <source>
        <dbReference type="ARBA" id="ARBA00023251"/>
    </source>
</evidence>
<dbReference type="RefSeq" id="WP_124845402.1">
    <property type="nucleotide sequence ID" value="NZ_RQZG01000015.1"/>
</dbReference>
<evidence type="ECO:0000259" key="4">
    <source>
        <dbReference type="PROSITE" id="PS51819"/>
    </source>
</evidence>
<dbReference type="OrthoDB" id="9798201at2"/>
<gene>
    <name evidence="5" type="ORF">EII34_11980</name>
</gene>